<organism evidence="1 2">
    <name type="scientific">Nitrosospira multiformis</name>
    <dbReference type="NCBI Taxonomy" id="1231"/>
    <lineage>
        <taxon>Bacteria</taxon>
        <taxon>Pseudomonadati</taxon>
        <taxon>Pseudomonadota</taxon>
        <taxon>Betaproteobacteria</taxon>
        <taxon>Nitrosomonadales</taxon>
        <taxon>Nitrosomonadaceae</taxon>
        <taxon>Nitrosospira</taxon>
    </lineage>
</organism>
<dbReference type="EMBL" id="FOCT01000006">
    <property type="protein sequence ID" value="SEN72829.1"/>
    <property type="molecule type" value="Genomic_DNA"/>
</dbReference>
<dbReference type="AlphaFoldDB" id="A0A1H8IWU0"/>
<gene>
    <name evidence="1" type="ORF">SAMN05216404_106207</name>
</gene>
<accession>A0A1H8IWU0</accession>
<proteinExistence type="predicted"/>
<dbReference type="RefSeq" id="WP_074746410.1">
    <property type="nucleotide sequence ID" value="NZ_FOCT01000006.1"/>
</dbReference>
<name>A0A1H8IWU0_9PROT</name>
<evidence type="ECO:0000313" key="2">
    <source>
        <dbReference type="Proteomes" id="UP000183898"/>
    </source>
</evidence>
<reference evidence="1 2" key="1">
    <citation type="submission" date="2016-10" db="EMBL/GenBank/DDBJ databases">
        <authorList>
            <person name="de Groot N.N."/>
        </authorList>
    </citation>
    <scope>NUCLEOTIDE SEQUENCE [LARGE SCALE GENOMIC DNA]</scope>
    <source>
        <strain evidence="1 2">Nl18</strain>
    </source>
</reference>
<evidence type="ECO:0000313" key="1">
    <source>
        <dbReference type="EMBL" id="SEN72829.1"/>
    </source>
</evidence>
<dbReference type="Proteomes" id="UP000183898">
    <property type="component" value="Unassembled WGS sequence"/>
</dbReference>
<protein>
    <submittedName>
        <fullName evidence="1">Uncharacterized protein</fullName>
    </submittedName>
</protein>
<sequence length="67" mass="7711">MKYLASPPGEWLHPEDHLPPKGSSIRMLTEYGRDITGVWGPGMAAWMPHPKLSKDMKERLRNEGRLR</sequence>